<organism evidence="3 4">
    <name type="scientific">Rhodococcus qingshengii</name>
    <dbReference type="NCBI Taxonomy" id="334542"/>
    <lineage>
        <taxon>Bacteria</taxon>
        <taxon>Bacillati</taxon>
        <taxon>Actinomycetota</taxon>
        <taxon>Actinomycetes</taxon>
        <taxon>Mycobacteriales</taxon>
        <taxon>Nocardiaceae</taxon>
        <taxon>Rhodococcus</taxon>
        <taxon>Rhodococcus erythropolis group</taxon>
    </lineage>
</organism>
<dbReference type="InterPro" id="IPR020941">
    <property type="entry name" value="SUFU-like_domain"/>
</dbReference>
<comment type="caution">
    <text evidence="3">The sequence shown here is derived from an EMBL/GenBank/DDBJ whole genome shotgun (WGS) entry which is preliminary data.</text>
</comment>
<sequence>MSDSVVSSVRAHLVSSIEGPDPTAASVTFLGVEPLDVLRFESPDGLVRYVTLGCSRHPMGDPNELVADPTRGPRAELVLTLRGGTGVASGVARTLAVLAAAPSVEGVVLLEDALLDLGEPLWKDTAFTAVLLGDSGIEDLTLPEPFDPVRFLGVVPLTGTEAAWVRLRGAEALREAWTEAGIDIRDPHRSAASL</sequence>
<accession>A0A1C4GHW1</accession>
<reference evidence="3 4" key="1">
    <citation type="submission" date="2017-07" db="EMBL/GenBank/DDBJ databases">
        <title>Draft sequence of Rhodococcus enclensis 23b-28.</title>
        <authorList>
            <person name="Besaury L."/>
            <person name="Sancelme M."/>
            <person name="Amato P."/>
            <person name="Lallement A."/>
            <person name="Delort A.-M."/>
        </authorList>
    </citation>
    <scope>NUCLEOTIDE SEQUENCE [LARGE SCALE GENOMIC DNA]</scope>
    <source>
        <strain evidence="3 4">23b-28</strain>
    </source>
</reference>
<protein>
    <submittedName>
        <fullName evidence="2">Suppressor of fused domain protein</fullName>
    </submittedName>
    <submittedName>
        <fullName evidence="3">Suppressor of fused protein (SUFU)</fullName>
    </submittedName>
</protein>
<evidence type="ECO:0000313" key="2">
    <source>
        <dbReference type="EMBL" id="MDE8649228.1"/>
    </source>
</evidence>
<dbReference type="RefSeq" id="WP_007736116.1">
    <property type="nucleotide sequence ID" value="NZ_AP023172.1"/>
</dbReference>
<evidence type="ECO:0000259" key="1">
    <source>
        <dbReference type="Pfam" id="PF05076"/>
    </source>
</evidence>
<dbReference type="Pfam" id="PF05076">
    <property type="entry name" value="SUFU"/>
    <property type="match status" value="1"/>
</dbReference>
<dbReference type="EMBL" id="JARDXE010000025">
    <property type="protein sequence ID" value="MDE8649228.1"/>
    <property type="molecule type" value="Genomic_DNA"/>
</dbReference>
<dbReference type="Proteomes" id="UP001217325">
    <property type="component" value="Unassembled WGS sequence"/>
</dbReference>
<gene>
    <name evidence="3" type="ORF">CHR55_18185</name>
    <name evidence="2" type="ORF">PXH69_30065</name>
</gene>
<evidence type="ECO:0000313" key="3">
    <source>
        <dbReference type="EMBL" id="PCK25914.1"/>
    </source>
</evidence>
<dbReference type="GeneID" id="64141911"/>
<feature type="domain" description="Suppressor of fused-like" evidence="1">
    <location>
        <begin position="32"/>
        <end position="189"/>
    </location>
</feature>
<dbReference type="Proteomes" id="UP000230886">
    <property type="component" value="Unassembled WGS sequence"/>
</dbReference>
<name>A0A069JL27_RHOSG</name>
<dbReference type="AlphaFoldDB" id="A0A069JL27"/>
<accession>A0A069JL27</accession>
<reference evidence="2" key="2">
    <citation type="submission" date="2023-02" db="EMBL/GenBank/DDBJ databases">
        <title>A novel hydrolase synthesized by Rhodococcus erythropolis HQ is responsible for the detoxification of Zearalenone.</title>
        <authorList>
            <person name="Hu J."/>
            <person name="Xu J."/>
        </authorList>
    </citation>
    <scope>NUCLEOTIDE SEQUENCE</scope>
    <source>
        <strain evidence="2">HQ</strain>
    </source>
</reference>
<evidence type="ECO:0000313" key="4">
    <source>
        <dbReference type="Proteomes" id="UP000230886"/>
    </source>
</evidence>
<proteinExistence type="predicted"/>
<dbReference type="EMBL" id="NOVD01000012">
    <property type="protein sequence ID" value="PCK25914.1"/>
    <property type="molecule type" value="Genomic_DNA"/>
</dbReference>